<dbReference type="RefSeq" id="WP_212191522.1">
    <property type="nucleotide sequence ID" value="NZ_JAGTAR010000019.1"/>
</dbReference>
<feature type="transmembrane region" description="Helical" evidence="10">
    <location>
        <begin position="273"/>
        <end position="296"/>
    </location>
</feature>
<dbReference type="PIRSF" id="PIRSF006603">
    <property type="entry name" value="DinF"/>
    <property type="match status" value="1"/>
</dbReference>
<evidence type="ECO:0000256" key="6">
    <source>
        <dbReference type="ARBA" id="ARBA00022989"/>
    </source>
</evidence>
<feature type="transmembrane region" description="Helical" evidence="10">
    <location>
        <begin position="422"/>
        <end position="442"/>
    </location>
</feature>
<dbReference type="Pfam" id="PF01554">
    <property type="entry name" value="MatE"/>
    <property type="match status" value="2"/>
</dbReference>
<dbReference type="GO" id="GO:0006811">
    <property type="term" value="P:monoatomic ion transport"/>
    <property type="evidence" value="ECO:0007669"/>
    <property type="project" value="UniProtKB-KW"/>
</dbReference>
<keyword evidence="8 10" id="KW-0472">Membrane</keyword>
<feature type="transmembrane region" description="Helical" evidence="10">
    <location>
        <begin position="197"/>
        <end position="216"/>
    </location>
</feature>
<dbReference type="GO" id="GO:0005886">
    <property type="term" value="C:plasma membrane"/>
    <property type="evidence" value="ECO:0007669"/>
    <property type="project" value="UniProtKB-SubCell"/>
</dbReference>
<reference evidence="11" key="2">
    <citation type="submission" date="2021-04" db="EMBL/GenBank/DDBJ databases">
        <authorList>
            <person name="Zhang T."/>
            <person name="Zhang Y."/>
            <person name="Lu D."/>
            <person name="Zuo D."/>
            <person name="Du Z."/>
        </authorList>
    </citation>
    <scope>NUCLEOTIDE SEQUENCE</scope>
    <source>
        <strain evidence="11">JR1</strain>
    </source>
</reference>
<keyword evidence="2" id="KW-0813">Transport</keyword>
<dbReference type="EMBL" id="JAGTAR010000019">
    <property type="protein sequence ID" value="MBR8536495.1"/>
    <property type="molecule type" value="Genomic_DNA"/>
</dbReference>
<dbReference type="InterPro" id="IPR050222">
    <property type="entry name" value="MATE_MdtK"/>
</dbReference>
<dbReference type="GO" id="GO:0042910">
    <property type="term" value="F:xenobiotic transmembrane transporter activity"/>
    <property type="evidence" value="ECO:0007669"/>
    <property type="project" value="InterPro"/>
</dbReference>
<evidence type="ECO:0000256" key="1">
    <source>
        <dbReference type="ARBA" id="ARBA00004651"/>
    </source>
</evidence>
<dbReference type="PANTHER" id="PTHR43298">
    <property type="entry name" value="MULTIDRUG RESISTANCE PROTEIN NORM-RELATED"/>
    <property type="match status" value="1"/>
</dbReference>
<dbReference type="GO" id="GO:0015297">
    <property type="term" value="F:antiporter activity"/>
    <property type="evidence" value="ECO:0007669"/>
    <property type="project" value="UniProtKB-KW"/>
</dbReference>
<evidence type="ECO:0000256" key="5">
    <source>
        <dbReference type="ARBA" id="ARBA00022692"/>
    </source>
</evidence>
<name>A0A941F730_9BACT</name>
<feature type="transmembrane region" description="Helical" evidence="10">
    <location>
        <begin position="164"/>
        <end position="185"/>
    </location>
</feature>
<proteinExistence type="predicted"/>
<gene>
    <name evidence="11" type="ORF">KDU71_13055</name>
</gene>
<feature type="transmembrane region" description="Helical" evidence="10">
    <location>
        <begin position="44"/>
        <end position="69"/>
    </location>
</feature>
<comment type="caution">
    <text evidence="11">The sequence shown here is derived from an EMBL/GenBank/DDBJ whole genome shotgun (WGS) entry which is preliminary data.</text>
</comment>
<sequence>MTKQNRTILLQKINTKRLSTIWNDFKEALAGSSQDYTQIPLGRAVFLLAIPMVLEMVMESVFAVADIYFVGRLGADAVATVGITESVLTIIYAIAFGLSMATTALVSRRIGEKNKTEASKEGMQAIIAGSLISLIIAIPGVIFAKDLLQLMGTSSAIINELSTYTSIMFGGNLVIMLLFINNAIFRGAGDAAIAMRVLWIANGLNIILDPLLIFGIGPFPELGIAGAAIATNIGRGIAVAYQLYVLWKGNGRVSFSSIPLTIDWQRIAKLIKISLGGIAQSLIATSSWIFLVRIISNFGSEVLAGYTIGIRIILFSLLPSWGLSNAAATLVGQNLGAQEPGRAEKAVWGVARINLVFLGGLSILFIVYPHWFVGLFTTDETVLNAGIQCLRIISYGFAFYGIGMVMTQAFNGAGDTRTPTRINIVAFWMIEIPLAYVLAMQLGFQQEGAFYAIIIAEGCMTLLAAWLFKKGKWKKEAV</sequence>
<accession>A0A941F730</accession>
<feature type="transmembrane region" description="Helical" evidence="10">
    <location>
        <begin position="308"/>
        <end position="332"/>
    </location>
</feature>
<protein>
    <recommendedName>
        <fullName evidence="9">Multidrug-efflux transporter</fullName>
    </recommendedName>
</protein>
<feature type="transmembrane region" description="Helical" evidence="10">
    <location>
        <begin position="126"/>
        <end position="144"/>
    </location>
</feature>
<dbReference type="Proteomes" id="UP000679220">
    <property type="component" value="Unassembled WGS sequence"/>
</dbReference>
<dbReference type="PANTHER" id="PTHR43298:SF2">
    <property type="entry name" value="FMN_FAD EXPORTER YEEO-RELATED"/>
    <property type="match status" value="1"/>
</dbReference>
<keyword evidence="12" id="KW-1185">Reference proteome</keyword>
<dbReference type="NCBIfam" id="TIGR00797">
    <property type="entry name" value="matE"/>
    <property type="match status" value="1"/>
</dbReference>
<dbReference type="CDD" id="cd13139">
    <property type="entry name" value="MATE_like_14"/>
    <property type="match status" value="1"/>
</dbReference>
<evidence type="ECO:0000256" key="8">
    <source>
        <dbReference type="ARBA" id="ARBA00023136"/>
    </source>
</evidence>
<evidence type="ECO:0000256" key="7">
    <source>
        <dbReference type="ARBA" id="ARBA00023065"/>
    </source>
</evidence>
<keyword evidence="3" id="KW-0050">Antiport</keyword>
<dbReference type="InterPro" id="IPR002528">
    <property type="entry name" value="MATE_fam"/>
</dbReference>
<evidence type="ECO:0000256" key="2">
    <source>
        <dbReference type="ARBA" id="ARBA00022448"/>
    </source>
</evidence>
<evidence type="ECO:0000256" key="3">
    <source>
        <dbReference type="ARBA" id="ARBA00022449"/>
    </source>
</evidence>
<organism evidence="11 12">
    <name type="scientific">Carboxylicivirga sediminis</name>
    <dbReference type="NCBI Taxonomy" id="2006564"/>
    <lineage>
        <taxon>Bacteria</taxon>
        <taxon>Pseudomonadati</taxon>
        <taxon>Bacteroidota</taxon>
        <taxon>Bacteroidia</taxon>
        <taxon>Marinilabiliales</taxon>
        <taxon>Marinilabiliaceae</taxon>
        <taxon>Carboxylicivirga</taxon>
    </lineage>
</organism>
<keyword evidence="5 10" id="KW-0812">Transmembrane</keyword>
<feature type="transmembrane region" description="Helical" evidence="10">
    <location>
        <begin position="448"/>
        <end position="468"/>
    </location>
</feature>
<comment type="subcellular location">
    <subcellularLocation>
        <location evidence="1">Cell membrane</location>
        <topology evidence="1">Multi-pass membrane protein</topology>
    </subcellularLocation>
</comment>
<evidence type="ECO:0000313" key="12">
    <source>
        <dbReference type="Proteomes" id="UP000679220"/>
    </source>
</evidence>
<keyword evidence="6 10" id="KW-1133">Transmembrane helix</keyword>
<feature type="transmembrane region" description="Helical" evidence="10">
    <location>
        <begin position="89"/>
        <end position="106"/>
    </location>
</feature>
<evidence type="ECO:0000256" key="9">
    <source>
        <dbReference type="ARBA" id="ARBA00031636"/>
    </source>
</evidence>
<keyword evidence="4" id="KW-1003">Cell membrane</keyword>
<evidence type="ECO:0000313" key="11">
    <source>
        <dbReference type="EMBL" id="MBR8536495.1"/>
    </source>
</evidence>
<feature type="transmembrane region" description="Helical" evidence="10">
    <location>
        <begin position="353"/>
        <end position="372"/>
    </location>
</feature>
<evidence type="ECO:0000256" key="4">
    <source>
        <dbReference type="ARBA" id="ARBA00022475"/>
    </source>
</evidence>
<dbReference type="AlphaFoldDB" id="A0A941F730"/>
<dbReference type="InterPro" id="IPR048279">
    <property type="entry name" value="MdtK-like"/>
</dbReference>
<reference evidence="11" key="1">
    <citation type="journal article" date="2018" name="Int. J. Syst. Evol. Microbiol.">
        <title>Carboxylicivirga sediminis sp. nov., isolated from coastal sediment.</title>
        <authorList>
            <person name="Wang F.Q."/>
            <person name="Ren L.H."/>
            <person name="Zou R.J."/>
            <person name="Sun Y.Z."/>
            <person name="Liu X.J."/>
            <person name="Jiang F."/>
            <person name="Liu L.J."/>
        </authorList>
    </citation>
    <scope>NUCLEOTIDE SEQUENCE</scope>
    <source>
        <strain evidence="11">JR1</strain>
    </source>
</reference>
<feature type="transmembrane region" description="Helical" evidence="10">
    <location>
        <begin position="222"/>
        <end position="247"/>
    </location>
</feature>
<feature type="transmembrane region" description="Helical" evidence="10">
    <location>
        <begin position="392"/>
        <end position="410"/>
    </location>
</feature>
<evidence type="ECO:0000256" key="10">
    <source>
        <dbReference type="SAM" id="Phobius"/>
    </source>
</evidence>
<keyword evidence="7" id="KW-0406">Ion transport</keyword>